<proteinExistence type="predicted"/>
<dbReference type="Proteomes" id="UP001054837">
    <property type="component" value="Unassembled WGS sequence"/>
</dbReference>
<gene>
    <name evidence="1" type="ORF">CDAR_307501</name>
</gene>
<comment type="caution">
    <text evidence="1">The sequence shown here is derived from an EMBL/GenBank/DDBJ whole genome shotgun (WGS) entry which is preliminary data.</text>
</comment>
<organism evidence="1 2">
    <name type="scientific">Caerostris darwini</name>
    <dbReference type="NCBI Taxonomy" id="1538125"/>
    <lineage>
        <taxon>Eukaryota</taxon>
        <taxon>Metazoa</taxon>
        <taxon>Ecdysozoa</taxon>
        <taxon>Arthropoda</taxon>
        <taxon>Chelicerata</taxon>
        <taxon>Arachnida</taxon>
        <taxon>Araneae</taxon>
        <taxon>Araneomorphae</taxon>
        <taxon>Entelegynae</taxon>
        <taxon>Araneoidea</taxon>
        <taxon>Araneidae</taxon>
        <taxon>Caerostris</taxon>
    </lineage>
</organism>
<accession>A0AAV4T670</accession>
<evidence type="ECO:0000313" key="1">
    <source>
        <dbReference type="EMBL" id="GIY40265.1"/>
    </source>
</evidence>
<dbReference type="AlphaFoldDB" id="A0AAV4T670"/>
<reference evidence="1 2" key="1">
    <citation type="submission" date="2021-06" db="EMBL/GenBank/DDBJ databases">
        <title>Caerostris darwini draft genome.</title>
        <authorList>
            <person name="Kono N."/>
            <person name="Arakawa K."/>
        </authorList>
    </citation>
    <scope>NUCLEOTIDE SEQUENCE [LARGE SCALE GENOMIC DNA]</scope>
</reference>
<keyword evidence="2" id="KW-1185">Reference proteome</keyword>
<protein>
    <submittedName>
        <fullName evidence="1">Uncharacterized protein</fullName>
    </submittedName>
</protein>
<evidence type="ECO:0000313" key="2">
    <source>
        <dbReference type="Proteomes" id="UP001054837"/>
    </source>
</evidence>
<dbReference type="EMBL" id="BPLQ01008901">
    <property type="protein sequence ID" value="GIY40265.1"/>
    <property type="molecule type" value="Genomic_DNA"/>
</dbReference>
<name>A0AAV4T670_9ARAC</name>
<sequence>MNELKNFSSHLSQLSPAFINSLSFQTSHFFLTASHTWFTPRPIDVTTTSSDVTKGKLLCTTTRSAHEWSTHRKSVNSDGVGITTQFGEQCAP</sequence>